<dbReference type="HOGENOM" id="CLU_029424_0_0_4"/>
<keyword evidence="2" id="KW-0808">Transferase</keyword>
<dbReference type="GO" id="GO:0016301">
    <property type="term" value="F:kinase activity"/>
    <property type="evidence" value="ECO:0007669"/>
    <property type="project" value="UniProtKB-KW"/>
</dbReference>
<dbReference type="STRING" id="1349767.GJA_1864"/>
<keyword evidence="10" id="KW-1185">Reference proteome</keyword>
<dbReference type="InterPro" id="IPR042213">
    <property type="entry name" value="NBD_C_sf"/>
</dbReference>
<feature type="domain" description="Four-carbon acid sugar kinase nucleotide binding" evidence="8">
    <location>
        <begin position="223"/>
        <end position="353"/>
    </location>
</feature>
<evidence type="ECO:0000313" key="10">
    <source>
        <dbReference type="Proteomes" id="UP000027604"/>
    </source>
</evidence>
<reference evidence="9 10" key="1">
    <citation type="journal article" date="2015" name="Genome Announc.">
        <title>Genome Sequence of Mushroom Soft-Rot Pathogen Janthinobacterium agaricidamnosum.</title>
        <authorList>
            <person name="Graupner K."/>
            <person name="Lackner G."/>
            <person name="Hertweck C."/>
        </authorList>
    </citation>
    <scope>NUCLEOTIDE SEQUENCE [LARGE SCALE GENOMIC DNA]</scope>
    <source>
        <strain evidence="10">NBRC 102515 / DSM 9628</strain>
    </source>
</reference>
<proteinExistence type="inferred from homology"/>
<dbReference type="EMBL" id="HG322949">
    <property type="protein sequence ID" value="CDG82500.1"/>
    <property type="molecule type" value="Genomic_DNA"/>
</dbReference>
<keyword evidence="6" id="KW-0119">Carbohydrate metabolism</keyword>
<dbReference type="Gene3D" id="3.40.50.10840">
    <property type="entry name" value="Putative sugar-binding, N-terminal domain"/>
    <property type="match status" value="1"/>
</dbReference>
<dbReference type="SUPFAM" id="SSF142764">
    <property type="entry name" value="YgbK-like"/>
    <property type="match status" value="1"/>
</dbReference>
<comment type="similarity">
    <text evidence="1">Belongs to the four-carbon acid sugar kinase family.</text>
</comment>
<dbReference type="AlphaFoldDB" id="W0V4J7"/>
<dbReference type="KEGG" id="jag:GJA_1864"/>
<accession>W0V4J7</accession>
<dbReference type="InterPro" id="IPR010737">
    <property type="entry name" value="4-carb_acid_sugar_kinase_N"/>
</dbReference>
<dbReference type="eggNOG" id="COG3395">
    <property type="taxonomic scope" value="Bacteria"/>
</dbReference>
<dbReference type="RefSeq" id="WP_038491035.1">
    <property type="nucleotide sequence ID" value="NZ_BCTH01000004.1"/>
</dbReference>
<evidence type="ECO:0000256" key="2">
    <source>
        <dbReference type="ARBA" id="ARBA00022679"/>
    </source>
</evidence>
<dbReference type="Proteomes" id="UP000027604">
    <property type="component" value="Chromosome I"/>
</dbReference>
<dbReference type="Pfam" id="PF07005">
    <property type="entry name" value="SBD_N"/>
    <property type="match status" value="1"/>
</dbReference>
<evidence type="ECO:0000256" key="6">
    <source>
        <dbReference type="ARBA" id="ARBA00023277"/>
    </source>
</evidence>
<dbReference type="GO" id="GO:0005524">
    <property type="term" value="F:ATP binding"/>
    <property type="evidence" value="ECO:0007669"/>
    <property type="project" value="UniProtKB-KW"/>
</dbReference>
<dbReference type="Pfam" id="PF17042">
    <property type="entry name" value="NBD_C"/>
    <property type="match status" value="1"/>
</dbReference>
<dbReference type="PATRIC" id="fig|1349767.4.peg.3635"/>
<sequence length="365" mass="38229">MQLRIITDDFTSALDGTACFAQCGWDTAVLIAAEGMNDAAIASIDTRTRESSGAHAASTVSAAATAWSNADVLIKQFDSTLRGFIPQECLAAQMASGRRKLLIAPAFPSAGRSTESGSVYVDGVPVHLTAFAQDPTHPVTVSNLPELFRAHGVAVKVARDAADARALLGTHAAVVVDARSEEDLDELVRNFISAPDLLWAGSTGLLRSMARVLPPPQSALHAVDAIRAAAEIRARRPWLLVGSLNPRSRRQLGVARARHGVNALATGATYSAQQGALHDIVLQIVHLLGTGACDGLVVTGGETARRIVDALPATSLRVCREVEPGTPLVLVQPATSAFPMVTKAGGFGDDQALLRCLDALTGVEQ</sequence>
<evidence type="ECO:0000256" key="1">
    <source>
        <dbReference type="ARBA" id="ARBA00005715"/>
    </source>
</evidence>
<gene>
    <name evidence="9" type="ORF">GJA_1864</name>
</gene>
<keyword evidence="4" id="KW-0418">Kinase</keyword>
<evidence type="ECO:0008006" key="11">
    <source>
        <dbReference type="Google" id="ProtNLM"/>
    </source>
</evidence>
<name>W0V4J7_9BURK</name>
<evidence type="ECO:0000256" key="4">
    <source>
        <dbReference type="ARBA" id="ARBA00022777"/>
    </source>
</evidence>
<dbReference type="InterPro" id="IPR037051">
    <property type="entry name" value="4-carb_acid_sugar_kinase_N_sf"/>
</dbReference>
<evidence type="ECO:0000313" key="9">
    <source>
        <dbReference type="EMBL" id="CDG82500.1"/>
    </source>
</evidence>
<organism evidence="9 10">
    <name type="scientific">Janthinobacterium agaricidamnosum NBRC 102515 = DSM 9628</name>
    <dbReference type="NCBI Taxonomy" id="1349767"/>
    <lineage>
        <taxon>Bacteria</taxon>
        <taxon>Pseudomonadati</taxon>
        <taxon>Pseudomonadota</taxon>
        <taxon>Betaproteobacteria</taxon>
        <taxon>Burkholderiales</taxon>
        <taxon>Oxalobacteraceae</taxon>
        <taxon>Janthinobacterium</taxon>
    </lineage>
</organism>
<evidence type="ECO:0000256" key="3">
    <source>
        <dbReference type="ARBA" id="ARBA00022741"/>
    </source>
</evidence>
<keyword evidence="3" id="KW-0547">Nucleotide-binding</keyword>
<evidence type="ECO:0000259" key="7">
    <source>
        <dbReference type="Pfam" id="PF07005"/>
    </source>
</evidence>
<evidence type="ECO:0000256" key="5">
    <source>
        <dbReference type="ARBA" id="ARBA00022840"/>
    </source>
</evidence>
<dbReference type="Gene3D" id="3.40.980.20">
    <property type="entry name" value="Four-carbon acid sugar kinase, nucleotide binding domain"/>
    <property type="match status" value="1"/>
</dbReference>
<dbReference type="InterPro" id="IPR031475">
    <property type="entry name" value="NBD_C"/>
</dbReference>
<dbReference type="OrthoDB" id="191465at2"/>
<protein>
    <recommendedName>
        <fullName evidence="11">Four-carbon acid sugar kinase family protein</fullName>
    </recommendedName>
</protein>
<keyword evidence="5" id="KW-0067">ATP-binding</keyword>
<evidence type="ECO:0000259" key="8">
    <source>
        <dbReference type="Pfam" id="PF17042"/>
    </source>
</evidence>
<feature type="domain" description="Four-carbon acid sugar kinase N-terminal" evidence="7">
    <location>
        <begin position="5"/>
        <end position="208"/>
    </location>
</feature>